<protein>
    <submittedName>
        <fullName evidence="2">Uncharacterized protein</fullName>
    </submittedName>
</protein>
<dbReference type="Proteomes" id="UP000015103">
    <property type="component" value="Unassembled WGS sequence"/>
</dbReference>
<dbReference type="PANTHER" id="PTHR12758">
    <property type="entry name" value="APOPTOSIS INHIBITOR 5-RELATED"/>
    <property type="match status" value="1"/>
</dbReference>
<dbReference type="STRING" id="13249.T1H8Z4"/>
<dbReference type="EnsemblMetazoa" id="RPRC000493-RA">
    <property type="protein sequence ID" value="RPRC000493-PA"/>
    <property type="gene ID" value="RPRC000493"/>
</dbReference>
<dbReference type="EMBL" id="ACPB03010722">
    <property type="status" value="NOT_ANNOTATED_CDS"/>
    <property type="molecule type" value="Genomic_DNA"/>
</dbReference>
<organism evidence="2 3">
    <name type="scientific">Rhodnius prolixus</name>
    <name type="common">Triatomid bug</name>
    <dbReference type="NCBI Taxonomy" id="13249"/>
    <lineage>
        <taxon>Eukaryota</taxon>
        <taxon>Metazoa</taxon>
        <taxon>Ecdysozoa</taxon>
        <taxon>Arthropoda</taxon>
        <taxon>Hexapoda</taxon>
        <taxon>Insecta</taxon>
        <taxon>Pterygota</taxon>
        <taxon>Neoptera</taxon>
        <taxon>Paraneoptera</taxon>
        <taxon>Hemiptera</taxon>
        <taxon>Heteroptera</taxon>
        <taxon>Panheteroptera</taxon>
        <taxon>Cimicomorpha</taxon>
        <taxon>Reduviidae</taxon>
        <taxon>Triatominae</taxon>
        <taxon>Rhodnius</taxon>
    </lineage>
</organism>
<keyword evidence="1" id="KW-0053">Apoptosis</keyword>
<dbReference type="VEuPathDB" id="VectorBase:RPRC000493"/>
<dbReference type="InParanoid" id="T1H8Z4"/>
<evidence type="ECO:0000313" key="3">
    <source>
        <dbReference type="Proteomes" id="UP000015103"/>
    </source>
</evidence>
<dbReference type="eggNOG" id="KOG2213">
    <property type="taxonomic scope" value="Eukaryota"/>
</dbReference>
<dbReference type="GO" id="GO:0006915">
    <property type="term" value="P:apoptotic process"/>
    <property type="evidence" value="ECO:0007669"/>
    <property type="project" value="UniProtKB-KW"/>
</dbReference>
<evidence type="ECO:0000313" key="2">
    <source>
        <dbReference type="EnsemblMetazoa" id="RPRC000493-PA"/>
    </source>
</evidence>
<reference evidence="2" key="1">
    <citation type="submission" date="2015-05" db="UniProtKB">
        <authorList>
            <consortium name="EnsemblMetazoa"/>
        </authorList>
    </citation>
    <scope>IDENTIFICATION</scope>
</reference>
<dbReference type="PANTHER" id="PTHR12758:SF19">
    <property type="entry name" value="APOPTOSIS INHIBITOR 5"/>
    <property type="match status" value="1"/>
</dbReference>
<dbReference type="HOGENOM" id="CLU_907081_0_0_1"/>
<dbReference type="GO" id="GO:0043066">
    <property type="term" value="P:negative regulation of apoptotic process"/>
    <property type="evidence" value="ECO:0007669"/>
    <property type="project" value="TreeGrafter"/>
</dbReference>
<evidence type="ECO:0000256" key="1">
    <source>
        <dbReference type="ARBA" id="ARBA00022703"/>
    </source>
</evidence>
<dbReference type="Pfam" id="PF05918">
    <property type="entry name" value="API5"/>
    <property type="match status" value="2"/>
</dbReference>
<dbReference type="AlphaFoldDB" id="T1H8Z4"/>
<sequence>MADISDEVMKNGGEEVLMRKIMASLKEAPLEDIPLLLKIALSTRRTRSIEGKQELGLAILSLLESEGSFDPSNNERIQRLIIYLKHMHLLYSAGESLGCYKIIFYISEEVLPHFLAISGYETGYGYALEILQLLAEISSFADKIPYSERAVGQVIKLLMIRRFQYEGPLYLGLLSLGHVQIFIPENCDEEKINLNLTYLEYLLFTFHRMIKFCPAIVDKYSDKLKILATRYFSLNLFIRRQAIKELAIFCRDCVRYTKKVTMTLSQLLVVKDPTELRIVHAALLSLFSIDTKGKFDITLFLNIENFE</sequence>
<keyword evidence="3" id="KW-1185">Reference proteome</keyword>
<name>T1H8Z4_RHOPR</name>
<dbReference type="GO" id="GO:0005634">
    <property type="term" value="C:nucleus"/>
    <property type="evidence" value="ECO:0007669"/>
    <property type="project" value="TreeGrafter"/>
</dbReference>
<proteinExistence type="predicted"/>
<dbReference type="EMBL" id="ACPB03010723">
    <property type="status" value="NOT_ANNOTATED_CDS"/>
    <property type="molecule type" value="Genomic_DNA"/>
</dbReference>
<dbReference type="InterPro" id="IPR008383">
    <property type="entry name" value="API5"/>
</dbReference>
<accession>T1H8Z4</accession>
<dbReference type="GO" id="GO:0003723">
    <property type="term" value="F:RNA binding"/>
    <property type="evidence" value="ECO:0007669"/>
    <property type="project" value="TreeGrafter"/>
</dbReference>